<comment type="caution">
    <text evidence="3">The sequence shown here is derived from an EMBL/GenBank/DDBJ whole genome shotgun (WGS) entry which is preliminary data.</text>
</comment>
<evidence type="ECO:0000259" key="2">
    <source>
        <dbReference type="PROSITE" id="PS50275"/>
    </source>
</evidence>
<dbReference type="GO" id="GO:0005783">
    <property type="term" value="C:endoplasmic reticulum"/>
    <property type="evidence" value="ECO:0007669"/>
    <property type="project" value="TreeGrafter"/>
</dbReference>
<dbReference type="OrthoDB" id="405996at2759"/>
<proteinExistence type="predicted"/>
<dbReference type="PANTHER" id="PTHR45662">
    <property type="entry name" value="PHOSPHATIDYLINOSITIDE PHOSPHATASE SAC1"/>
    <property type="match status" value="1"/>
</dbReference>
<name>A0A9N8VZI3_9GLOM</name>
<dbReference type="Proteomes" id="UP000789706">
    <property type="component" value="Unassembled WGS sequence"/>
</dbReference>
<evidence type="ECO:0000313" key="4">
    <source>
        <dbReference type="Proteomes" id="UP000789706"/>
    </source>
</evidence>
<dbReference type="PROSITE" id="PS50275">
    <property type="entry name" value="SAC"/>
    <property type="match status" value="1"/>
</dbReference>
<dbReference type="GO" id="GO:0046856">
    <property type="term" value="P:phosphatidylinositol dephosphorylation"/>
    <property type="evidence" value="ECO:0007669"/>
    <property type="project" value="TreeGrafter"/>
</dbReference>
<protein>
    <submittedName>
        <fullName evidence="3">2088_t:CDS:1</fullName>
    </submittedName>
</protein>
<feature type="compositionally biased region" description="Basic and acidic residues" evidence="1">
    <location>
        <begin position="281"/>
        <end position="292"/>
    </location>
</feature>
<feature type="compositionally biased region" description="Low complexity" evidence="1">
    <location>
        <begin position="297"/>
        <end position="309"/>
    </location>
</feature>
<keyword evidence="4" id="KW-1185">Reference proteome</keyword>
<organism evidence="3 4">
    <name type="scientific">Diversispora eburnea</name>
    <dbReference type="NCBI Taxonomy" id="1213867"/>
    <lineage>
        <taxon>Eukaryota</taxon>
        <taxon>Fungi</taxon>
        <taxon>Fungi incertae sedis</taxon>
        <taxon>Mucoromycota</taxon>
        <taxon>Glomeromycotina</taxon>
        <taxon>Glomeromycetes</taxon>
        <taxon>Diversisporales</taxon>
        <taxon>Diversisporaceae</taxon>
        <taxon>Diversispora</taxon>
    </lineage>
</organism>
<accession>A0A9N8VZI3</accession>
<feature type="region of interest" description="Disordered" evidence="1">
    <location>
        <begin position="257"/>
        <end position="311"/>
    </location>
</feature>
<dbReference type="PANTHER" id="PTHR45662:SF7">
    <property type="entry name" value="SACI DOMAIN PROTEIN (AFU_ORTHOLOGUE AFUA_1G15890)"/>
    <property type="match status" value="1"/>
</dbReference>
<feature type="domain" description="SAC" evidence="2">
    <location>
        <begin position="993"/>
        <end position="1250"/>
    </location>
</feature>
<dbReference type="EMBL" id="CAJVPK010000173">
    <property type="protein sequence ID" value="CAG8466569.1"/>
    <property type="molecule type" value="Genomic_DNA"/>
</dbReference>
<feature type="region of interest" description="Disordered" evidence="1">
    <location>
        <begin position="446"/>
        <end position="466"/>
    </location>
</feature>
<dbReference type="GO" id="GO:0043812">
    <property type="term" value="F:phosphatidylinositol-4-phosphate phosphatase activity"/>
    <property type="evidence" value="ECO:0007669"/>
    <property type="project" value="TreeGrafter"/>
</dbReference>
<evidence type="ECO:0000313" key="3">
    <source>
        <dbReference type="EMBL" id="CAG8466569.1"/>
    </source>
</evidence>
<evidence type="ECO:0000256" key="1">
    <source>
        <dbReference type="SAM" id="MobiDB-lite"/>
    </source>
</evidence>
<dbReference type="InterPro" id="IPR002013">
    <property type="entry name" value="SAC_dom"/>
</dbReference>
<feature type="compositionally biased region" description="Polar residues" evidence="1">
    <location>
        <begin position="259"/>
        <end position="271"/>
    </location>
</feature>
<dbReference type="Pfam" id="PF02383">
    <property type="entry name" value="Syja_N"/>
    <property type="match status" value="1"/>
</dbReference>
<reference evidence="3" key="1">
    <citation type="submission" date="2021-06" db="EMBL/GenBank/DDBJ databases">
        <authorList>
            <person name="Kallberg Y."/>
            <person name="Tangrot J."/>
            <person name="Rosling A."/>
        </authorList>
    </citation>
    <scope>NUCLEOTIDE SEQUENCE</scope>
    <source>
        <strain evidence="3">AZ414A</strain>
    </source>
</reference>
<gene>
    <name evidence="3" type="ORF">DEBURN_LOCUS2947</name>
</gene>
<feature type="region of interest" description="Disordered" evidence="1">
    <location>
        <begin position="126"/>
        <end position="150"/>
    </location>
</feature>
<sequence>MHVSQTSRNIFSFNNRERLYTDFTSEIVGSSSHSDTTVSIPLISQRWKTEKIPPALLMTGVTFDECIIQTDKHNVKGFWEWENNTVYVTEFPSSFHEDSVSSIMTEFSDVFSCVKNTHARIKFSGATRSKTPTPGVGKEPNGTVRPLRKPQVPSNGYDGKVWCCLCPRRVASQEQSRKLLVLPNRAHDVIAIKLNYTPDNVVPTKVTAWHYCKQPNRYPRNALDSLRELNSKPVAEIDGLRKKMKIIKEQSLQDKSMECHQTVTNSQSALSTKDVLQAPEPKNRESKSLADKEQEDITTSGSIPSSTPSVHETDELKNLRYFWWKTGEMHFKAKWGKQRKSFLFASTISYFIARIVNISCRLLSKLPYELASDISYDVYVEQTDKHNIHGWWDWENGTVRVVELPSGFHESGVGAIVRQINRATDGVMGTNADILATRSHGFAKEADASFRPNQKPHAGGSDGGKRPWPNIVVKVAHSQSVADLLSKVENYWLQPGRAHDAIAIKIEPTTPLSVMTAWHYCINNRTNIGALSPLIYEFGITDRQGNQINLQPWQRVISIQIGCLYYGMSSTFEIPLHLLPNTITIDLYNVQLPYEFATDISYYTYVEQTDKDNIHDCHECLASSDFSVTNYLWLKAIKSHGSGKASFRPTRKPPVDLMEGIDLQTSRVHDAIVIKIEKSIAPVTILPMIIREFGTANHKSNPIHSLDCLYHGMPQNFVISPPPYYVQFASRLCIDTKFFVLIAENDYLLINLDTGKIERDSQDVYKASKDARFYDIYGVLGFLELLSAIHLIVITERKNLGKVQGKDVYAIKRVAVIPLDFERAVKILERHVHKEEDKYDQEDLNFRIENNIEEHTQYASSSVTEDTIKVTDSSEMSSLSLSPSPTIVITPISPSSPQKQIDLEDFEWESVTPINNDFNDDVLEQQQKERNSSSDVLSAIGNLFLKDYNTTNSPGTVNIKDPIDNKVMDARISRELAAIFRSDAFFFSYELGFWWNEHMLQNFIELELHAWILPVMQGFVQIKPCEIDENSFDFIIISRRSKERAGLRYQRRGINEHGNVSNFVETEQIISVKDHEISFLQIRGSIPLFWSQSSYGLKPRPVLERSESENKLAFSKHFDSLIKVYGNVICINLVEACGREAVVGGMKYENISKLVEMLEKSFNDIGYFWKAKNNETGEDEVHCYQKGIFRTNCMDCLDRTNVVQSSLARTVMNLQLLRLGISEFVDGGISHYEQFENIFNDDSISREYAGTSALKGDFTRNLQGVFNDATNSIARLFQNNFKDFFRQRKFEASQPGDAYRWAKVRATAIDISSSIVILENEERINGWTFLSPVEPNTLENSIKKTSQQTVNEVVTEIVKACGQIGNVIEEVERPIISLEEAIKGAGIMAKVGFRFKQALWL</sequence>